<accession>A0ABS1FBC6</accession>
<dbReference type="Proteomes" id="UP000652760">
    <property type="component" value="Unassembled WGS sequence"/>
</dbReference>
<dbReference type="EMBL" id="JAENHM010000069">
    <property type="protein sequence ID" value="MBK1840727.1"/>
    <property type="molecule type" value="Genomic_DNA"/>
</dbReference>
<keyword evidence="2" id="KW-1185">Reference proteome</keyword>
<sequence length="485" mass="52236">MSTLLELFSQAVTLQQAGHHGEAARLYRRLMVHAPDHPAILANLAVAEAEEHNIGGALLLLDRALRIEPTLAQARKQHGSLLLQAKNLAITHYNAQRFPEALQAIRLTIRFGDDTPQTRAVYARLLGEVGDLGGAAAEYDALFAALKSPGSENGAPQLDPAAGGNLGVVWNDVLLLGWSSHLLLGDPQSADRYARKTPPFTLSNRPIWDGIPRPGARILYALDMAFGDAFQYVRQVATLKALGMTATVVCNRKLTRLLARCPFIDQLVASGEAMPEHDAWLLSSRHGDRVNAHGTAGITFPYIHAEPGLTAIWAARLGASGRLRIATNLSASSPLRDLPFSVLEELGGLDGVEILDITKSGSALAALRSGPLPAGVSHIGDALDAGPDAFVETAAVLETVDLVITTDTSIAHLAGAMGRPVWVFLRLMADCRWGPPEHPAPHYPTMRLFRQTVPGSWADVLYRMKRDLVPLIESKAGSGFWRLPT</sequence>
<evidence type="ECO:0000313" key="1">
    <source>
        <dbReference type="EMBL" id="MBK1840727.1"/>
    </source>
</evidence>
<dbReference type="RefSeq" id="WP_200197456.1">
    <property type="nucleotide sequence ID" value="NZ_JAENHM010000069.1"/>
</dbReference>
<proteinExistence type="predicted"/>
<gene>
    <name evidence="1" type="ORF">JHL17_25305</name>
</gene>
<evidence type="ECO:0000313" key="2">
    <source>
        <dbReference type="Proteomes" id="UP000652760"/>
    </source>
</evidence>
<dbReference type="InterPro" id="IPR002201">
    <property type="entry name" value="Glyco_trans_9"/>
</dbReference>
<comment type="caution">
    <text evidence="1">The sequence shown here is derived from an EMBL/GenBank/DDBJ whole genome shotgun (WGS) entry which is preliminary data.</text>
</comment>
<dbReference type="SUPFAM" id="SSF48452">
    <property type="entry name" value="TPR-like"/>
    <property type="match status" value="1"/>
</dbReference>
<dbReference type="InterPro" id="IPR011990">
    <property type="entry name" value="TPR-like_helical_dom_sf"/>
</dbReference>
<name>A0ABS1FBC6_9PROT</name>
<evidence type="ECO:0008006" key="3">
    <source>
        <dbReference type="Google" id="ProtNLM"/>
    </source>
</evidence>
<dbReference type="SUPFAM" id="SSF53756">
    <property type="entry name" value="UDP-Glycosyltransferase/glycogen phosphorylase"/>
    <property type="match status" value="1"/>
</dbReference>
<dbReference type="Pfam" id="PF01075">
    <property type="entry name" value="Glyco_transf_9"/>
    <property type="match status" value="1"/>
</dbReference>
<dbReference type="Gene3D" id="3.40.50.2000">
    <property type="entry name" value="Glycogen Phosphorylase B"/>
    <property type="match status" value="1"/>
</dbReference>
<organism evidence="1 2">
    <name type="scientific">Azospirillum endophyticum</name>
    <dbReference type="NCBI Taxonomy" id="2800326"/>
    <lineage>
        <taxon>Bacteria</taxon>
        <taxon>Pseudomonadati</taxon>
        <taxon>Pseudomonadota</taxon>
        <taxon>Alphaproteobacteria</taxon>
        <taxon>Rhodospirillales</taxon>
        <taxon>Azospirillaceae</taxon>
        <taxon>Azospirillum</taxon>
    </lineage>
</organism>
<dbReference type="Gene3D" id="1.25.40.10">
    <property type="entry name" value="Tetratricopeptide repeat domain"/>
    <property type="match status" value="1"/>
</dbReference>
<protein>
    <recommendedName>
        <fullName evidence="3">Tetratricopeptide repeat protein</fullName>
    </recommendedName>
</protein>
<reference evidence="2" key="1">
    <citation type="submission" date="2021-01" db="EMBL/GenBank/DDBJ databases">
        <title>Genome public.</title>
        <authorList>
            <person name="Liu C."/>
            <person name="Sun Q."/>
        </authorList>
    </citation>
    <scope>NUCLEOTIDE SEQUENCE [LARGE SCALE GENOMIC DNA]</scope>
    <source>
        <strain evidence="2">YIM B02556</strain>
    </source>
</reference>